<keyword evidence="1" id="KW-0723">Serine/threonine-protein kinase</keyword>
<dbReference type="RefSeq" id="WP_035847864.1">
    <property type="nucleotide sequence ID" value="NZ_KK073874.1"/>
</dbReference>
<dbReference type="InterPro" id="IPR050267">
    <property type="entry name" value="Anti-sigma-factor_SerPK"/>
</dbReference>
<dbReference type="PANTHER" id="PTHR35526:SF3">
    <property type="entry name" value="ANTI-SIGMA-F FACTOR RSBW"/>
    <property type="match status" value="1"/>
</dbReference>
<sequence>MRTVRLAFSPTPAHVRTARLVAVATARNAGVAEGILDEIRLAVGEACSRAVSLHVQHKRSELVEVEFTDGPRFEVVVRDSAPADQALHADLAVTSPFVAGPAFAETESEEEVAAGVGLALLTGLVDDVTVTPATDRDGTVVRMTWESSTR</sequence>
<reference evidence="3 4" key="1">
    <citation type="submission" date="2013-07" db="EMBL/GenBank/DDBJ databases">
        <authorList>
            <consortium name="DOE Joint Genome Institute"/>
            <person name="Eisen J."/>
            <person name="Huntemann M."/>
            <person name="Han J."/>
            <person name="Chen A."/>
            <person name="Kyrpides N."/>
            <person name="Mavromatis K."/>
            <person name="Markowitz V."/>
            <person name="Palaniappan K."/>
            <person name="Ivanova N."/>
            <person name="Schaumberg A."/>
            <person name="Pati A."/>
            <person name="Liolios K."/>
            <person name="Nordberg H.P."/>
            <person name="Cantor M.N."/>
            <person name="Hua S.X."/>
            <person name="Woyke T."/>
        </authorList>
    </citation>
    <scope>NUCLEOTIDE SEQUENCE [LARGE SCALE GENOMIC DNA]</scope>
    <source>
        <strain evidence="3 4">DSM 44712</strain>
    </source>
</reference>
<keyword evidence="4" id="KW-1185">Reference proteome</keyword>
<feature type="domain" description="Histidine kinase/HSP90-like ATPase" evidence="2">
    <location>
        <begin position="8"/>
        <end position="145"/>
    </location>
</feature>
<evidence type="ECO:0000256" key="1">
    <source>
        <dbReference type="ARBA" id="ARBA00022527"/>
    </source>
</evidence>
<dbReference type="Pfam" id="PF13581">
    <property type="entry name" value="HATPase_c_2"/>
    <property type="match status" value="1"/>
</dbReference>
<dbReference type="Proteomes" id="UP000021053">
    <property type="component" value="Unassembled WGS sequence"/>
</dbReference>
<dbReference type="InterPro" id="IPR003594">
    <property type="entry name" value="HATPase_dom"/>
</dbReference>
<dbReference type="PANTHER" id="PTHR35526">
    <property type="entry name" value="ANTI-SIGMA-F FACTOR RSBW-RELATED"/>
    <property type="match status" value="1"/>
</dbReference>
<protein>
    <submittedName>
        <fullName evidence="3">Anti-sigma regulatory factor (Ser/Thr protein kinase)</fullName>
    </submittedName>
</protein>
<comment type="caution">
    <text evidence="3">The sequence shown here is derived from an EMBL/GenBank/DDBJ whole genome shotgun (WGS) entry which is preliminary data.</text>
</comment>
<accession>A0A010YGE2</accession>
<evidence type="ECO:0000313" key="3">
    <source>
        <dbReference type="EMBL" id="EXG79300.1"/>
    </source>
</evidence>
<dbReference type="HOGENOM" id="CLU_119460_0_0_11"/>
<keyword evidence="3" id="KW-0808">Transferase</keyword>
<dbReference type="GO" id="GO:0004674">
    <property type="term" value="F:protein serine/threonine kinase activity"/>
    <property type="evidence" value="ECO:0007669"/>
    <property type="project" value="UniProtKB-KW"/>
</dbReference>
<dbReference type="PATRIC" id="fig|927661.3.peg.318"/>
<dbReference type="OrthoDB" id="3399481at2"/>
<name>A0A010YGE2_9ACTN</name>
<dbReference type="CDD" id="cd16936">
    <property type="entry name" value="HATPase_RsbW-like"/>
    <property type="match status" value="1"/>
</dbReference>
<dbReference type="InterPro" id="IPR036890">
    <property type="entry name" value="HATPase_C_sf"/>
</dbReference>
<proteinExistence type="predicted"/>
<evidence type="ECO:0000313" key="4">
    <source>
        <dbReference type="Proteomes" id="UP000021053"/>
    </source>
</evidence>
<organism evidence="3 4">
    <name type="scientific">Cryptosporangium arvum DSM 44712</name>
    <dbReference type="NCBI Taxonomy" id="927661"/>
    <lineage>
        <taxon>Bacteria</taxon>
        <taxon>Bacillati</taxon>
        <taxon>Actinomycetota</taxon>
        <taxon>Actinomycetes</taxon>
        <taxon>Cryptosporangiales</taxon>
        <taxon>Cryptosporangiaceae</taxon>
        <taxon>Cryptosporangium</taxon>
    </lineage>
</organism>
<dbReference type="AlphaFoldDB" id="A0A010YGE2"/>
<dbReference type="EMBL" id="JFBT01000001">
    <property type="protein sequence ID" value="EXG79300.1"/>
    <property type="molecule type" value="Genomic_DNA"/>
</dbReference>
<keyword evidence="3" id="KW-0418">Kinase</keyword>
<dbReference type="Gene3D" id="3.30.565.10">
    <property type="entry name" value="Histidine kinase-like ATPase, C-terminal domain"/>
    <property type="match status" value="1"/>
</dbReference>
<evidence type="ECO:0000259" key="2">
    <source>
        <dbReference type="Pfam" id="PF13581"/>
    </source>
</evidence>
<gene>
    <name evidence="3" type="ORF">CryarDRAFT_0333</name>
</gene>